<proteinExistence type="predicted"/>
<feature type="compositionally biased region" description="Pro residues" evidence="8">
    <location>
        <begin position="177"/>
        <end position="192"/>
    </location>
</feature>
<dbReference type="InterPro" id="IPR050537">
    <property type="entry name" value="2-oxoacid_dehydrogenase"/>
</dbReference>
<dbReference type="SUPFAM" id="SSF51230">
    <property type="entry name" value="Single hybrid motif"/>
    <property type="match status" value="1"/>
</dbReference>
<keyword evidence="7" id="KW-0150">Chloroplast</keyword>
<evidence type="ECO:0000256" key="3">
    <source>
        <dbReference type="ARBA" id="ARBA00022832"/>
    </source>
</evidence>
<dbReference type="GO" id="GO:0009317">
    <property type="term" value="C:acetyl-CoA carboxylase complex"/>
    <property type="evidence" value="ECO:0007669"/>
    <property type="project" value="InterPro"/>
</dbReference>
<gene>
    <name evidence="10" type="ORF">Csa_4G092990</name>
</gene>
<dbReference type="STRING" id="3659.A0A0A0KVK6"/>
<evidence type="ECO:0000256" key="1">
    <source>
        <dbReference type="ARBA" id="ARBA00005194"/>
    </source>
</evidence>
<name>A0A0A0KVK6_CUCSA</name>
<dbReference type="GO" id="GO:0006633">
    <property type="term" value="P:fatty acid biosynthetic process"/>
    <property type="evidence" value="ECO:0000318"/>
    <property type="project" value="GO_Central"/>
</dbReference>
<sequence length="290" mass="30809">MASFTIPCPKASTLPSFGSSAHKNRHYNHINPNLSLNRLFKDSFLFGSSFVDSPLSGAEWPNKKKSTGLVMYAFKEVVVGKTSNSAPAIVSTPGNGPSGRKTESAVTVSDQSSLPDELSISTFMSQVSDLVKLVDSRDIMELQLKQQECEILIRKKEAIQPTPPAQAPSPYIVLPPPHAHTTVAPPPTPAPEPKATSTATATPPPAPKAGGSHPPLKCPMAGTFYRSPAPGEPPFVKVGDKVQKGQVICIIEAMKLMNEIEANQSGTIAEILVEDGKTVSVDTPLLVIVP</sequence>
<comment type="pathway">
    <text evidence="1 7">Lipid metabolism; fatty acid biosynthesis.</text>
</comment>
<evidence type="ECO:0000259" key="9">
    <source>
        <dbReference type="PROSITE" id="PS50968"/>
    </source>
</evidence>
<dbReference type="GO" id="GO:0009374">
    <property type="term" value="F:biotin binding"/>
    <property type="evidence" value="ECO:0007669"/>
    <property type="project" value="EnsemblPlants"/>
</dbReference>
<dbReference type="eggNOG" id="ENOG502QUI2">
    <property type="taxonomic scope" value="Eukaryota"/>
</dbReference>
<dbReference type="InterPro" id="IPR001249">
    <property type="entry name" value="AcCoA_biotinCC"/>
</dbReference>
<dbReference type="CDD" id="cd06850">
    <property type="entry name" value="biotinyl_domain"/>
    <property type="match status" value="1"/>
</dbReference>
<dbReference type="NCBIfam" id="TIGR00531">
    <property type="entry name" value="BCCP"/>
    <property type="match status" value="1"/>
</dbReference>
<keyword evidence="3 7" id="KW-0276">Fatty acid metabolism</keyword>
<dbReference type="PANTHER" id="PTHR43416:SF4">
    <property type="entry name" value="BIOTIN CARBOXYL CARRIER PROTEIN OF ACETYL-COA CARBOXYLASE 2, CHLOROPLASTIC"/>
    <property type="match status" value="1"/>
</dbReference>
<keyword evidence="4 7" id="KW-0443">Lipid metabolism</keyword>
<keyword evidence="2 7" id="KW-0444">Lipid biosynthesis</keyword>
<evidence type="ECO:0000313" key="11">
    <source>
        <dbReference type="Proteomes" id="UP000029981"/>
    </source>
</evidence>
<comment type="function">
    <text evidence="7">This protein is a component of the acetyl coenzyme A carboxylase complex; first, biotin carboxylase catalyzes the carboxylation of the carrier protein and then the transcarboxylase transfers the carboxyl group to form malonyl-CoA.</text>
</comment>
<evidence type="ECO:0000256" key="8">
    <source>
        <dbReference type="SAM" id="MobiDB-lite"/>
    </source>
</evidence>
<dbReference type="Proteomes" id="UP000029981">
    <property type="component" value="Chromosome 4"/>
</dbReference>
<protein>
    <recommendedName>
        <fullName evidence="7">Biotin carboxyl carrier protein of acetyl-CoA carboxylase</fullName>
    </recommendedName>
</protein>
<dbReference type="Gene3D" id="2.40.50.100">
    <property type="match status" value="1"/>
</dbReference>
<keyword evidence="6 7" id="KW-0092">Biotin</keyword>
<dbReference type="Gramene" id="KGN53635">
    <property type="protein sequence ID" value="KGN53635"/>
    <property type="gene ID" value="Csa_4G092990"/>
</dbReference>
<evidence type="ECO:0000313" key="10">
    <source>
        <dbReference type="EMBL" id="KGN53635.1"/>
    </source>
</evidence>
<dbReference type="GO" id="GO:0003989">
    <property type="term" value="F:acetyl-CoA carboxylase activity"/>
    <property type="evidence" value="ECO:0000318"/>
    <property type="project" value="GO_Central"/>
</dbReference>
<reference evidence="10 11" key="3">
    <citation type="journal article" date="2010" name="BMC Genomics">
        <title>Transcriptome sequencing and comparative analysis of cucumber flowers with different sex types.</title>
        <authorList>
            <person name="Guo S."/>
            <person name="Zheng Y."/>
            <person name="Joung J.G."/>
            <person name="Liu S."/>
            <person name="Zhang Z."/>
            <person name="Crasta O.R."/>
            <person name="Sobral B.W."/>
            <person name="Xu Y."/>
            <person name="Huang S."/>
            <person name="Fei Z."/>
        </authorList>
    </citation>
    <scope>NUCLEOTIDE SEQUENCE [LARGE SCALE GENOMIC DNA]</scope>
    <source>
        <strain evidence="11">cv. 9930</strain>
    </source>
</reference>
<dbReference type="OMA" id="ECEILIR"/>
<dbReference type="FunFam" id="2.40.50.100:FF:000003">
    <property type="entry name" value="Acetyl-CoA carboxylase biotin carboxyl carrier protein"/>
    <property type="match status" value="1"/>
</dbReference>
<accession>A0A0A0KVK6</accession>
<evidence type="ECO:0000256" key="7">
    <source>
        <dbReference type="RuleBase" id="RU364072"/>
    </source>
</evidence>
<keyword evidence="7" id="KW-0934">Plastid</keyword>
<reference evidence="10 11" key="4">
    <citation type="journal article" date="2011" name="BMC Genomics">
        <title>RNA-Seq improves annotation of protein-coding genes in the cucumber genome.</title>
        <authorList>
            <person name="Li Z."/>
            <person name="Zhang Z."/>
            <person name="Yan P."/>
            <person name="Huang S."/>
            <person name="Fei Z."/>
            <person name="Lin K."/>
        </authorList>
    </citation>
    <scope>NUCLEOTIDE SEQUENCE [LARGE SCALE GENOMIC DNA]</scope>
    <source>
        <strain evidence="11">cv. 9930</strain>
    </source>
</reference>
<feature type="domain" description="Lipoyl-binding" evidence="9">
    <location>
        <begin position="213"/>
        <end position="289"/>
    </location>
</feature>
<reference evidence="10 11" key="1">
    <citation type="journal article" date="2009" name="Nat. Genet.">
        <title>The genome of the cucumber, Cucumis sativus L.</title>
        <authorList>
            <person name="Huang S."/>
            <person name="Li R."/>
            <person name="Zhang Z."/>
            <person name="Li L."/>
            <person name="Gu X."/>
            <person name="Fan W."/>
            <person name="Lucas W.J."/>
            <person name="Wang X."/>
            <person name="Xie B."/>
            <person name="Ni P."/>
            <person name="Ren Y."/>
            <person name="Zhu H."/>
            <person name="Li J."/>
            <person name="Lin K."/>
            <person name="Jin W."/>
            <person name="Fei Z."/>
            <person name="Li G."/>
            <person name="Staub J."/>
            <person name="Kilian A."/>
            <person name="van der Vossen E.A."/>
            <person name="Wu Y."/>
            <person name="Guo J."/>
            <person name="He J."/>
            <person name="Jia Z."/>
            <person name="Ren Y."/>
            <person name="Tian G."/>
            <person name="Lu Y."/>
            <person name="Ruan J."/>
            <person name="Qian W."/>
            <person name="Wang M."/>
            <person name="Huang Q."/>
            <person name="Li B."/>
            <person name="Xuan Z."/>
            <person name="Cao J."/>
            <person name="Asan"/>
            <person name="Wu Z."/>
            <person name="Zhang J."/>
            <person name="Cai Q."/>
            <person name="Bai Y."/>
            <person name="Zhao B."/>
            <person name="Han Y."/>
            <person name="Li Y."/>
            <person name="Li X."/>
            <person name="Wang S."/>
            <person name="Shi Q."/>
            <person name="Liu S."/>
            <person name="Cho W.K."/>
            <person name="Kim J.Y."/>
            <person name="Xu Y."/>
            <person name="Heller-Uszynska K."/>
            <person name="Miao H."/>
            <person name="Cheng Z."/>
            <person name="Zhang S."/>
            <person name="Wu J."/>
            <person name="Yang Y."/>
            <person name="Kang H."/>
            <person name="Li M."/>
            <person name="Liang H."/>
            <person name="Ren X."/>
            <person name="Shi Z."/>
            <person name="Wen M."/>
            <person name="Jian M."/>
            <person name="Yang H."/>
            <person name="Zhang G."/>
            <person name="Yang Z."/>
            <person name="Chen R."/>
            <person name="Liu S."/>
            <person name="Li J."/>
            <person name="Ma L."/>
            <person name="Liu H."/>
            <person name="Zhou Y."/>
            <person name="Zhao J."/>
            <person name="Fang X."/>
            <person name="Li G."/>
            <person name="Fang L."/>
            <person name="Li Y."/>
            <person name="Liu D."/>
            <person name="Zheng H."/>
            <person name="Zhang Y."/>
            <person name="Qin N."/>
            <person name="Li Z."/>
            <person name="Yang G."/>
            <person name="Yang S."/>
            <person name="Bolund L."/>
            <person name="Kristiansen K."/>
            <person name="Zheng H."/>
            <person name="Li S."/>
            <person name="Zhang X."/>
            <person name="Yang H."/>
            <person name="Wang J."/>
            <person name="Sun R."/>
            <person name="Zhang B."/>
            <person name="Jiang S."/>
            <person name="Wang J."/>
            <person name="Du Y."/>
            <person name="Li S."/>
        </authorList>
    </citation>
    <scope>NUCLEOTIDE SEQUENCE [LARGE SCALE GENOMIC DNA]</scope>
    <source>
        <strain evidence="11">cv. 9930</strain>
    </source>
</reference>
<dbReference type="PROSITE" id="PS50968">
    <property type="entry name" value="BIOTINYL_LIPOYL"/>
    <property type="match status" value="1"/>
</dbReference>
<dbReference type="KEGG" id="csv:101222930"/>
<feature type="region of interest" description="Disordered" evidence="8">
    <location>
        <begin position="88"/>
        <end position="112"/>
    </location>
</feature>
<evidence type="ECO:0000256" key="6">
    <source>
        <dbReference type="ARBA" id="ARBA00023267"/>
    </source>
</evidence>
<keyword evidence="5 7" id="KW-0275">Fatty acid biosynthesis</keyword>
<dbReference type="PROSITE" id="PS00188">
    <property type="entry name" value="BIOTIN"/>
    <property type="match status" value="1"/>
</dbReference>
<evidence type="ECO:0000256" key="2">
    <source>
        <dbReference type="ARBA" id="ARBA00022516"/>
    </source>
</evidence>
<feature type="region of interest" description="Disordered" evidence="8">
    <location>
        <begin position="177"/>
        <end position="215"/>
    </location>
</feature>
<dbReference type="GO" id="GO:0009507">
    <property type="term" value="C:chloroplast"/>
    <property type="evidence" value="ECO:0000318"/>
    <property type="project" value="GO_Central"/>
</dbReference>
<reference evidence="10 11" key="2">
    <citation type="journal article" date="2009" name="PLoS ONE">
        <title>An integrated genetic and cytogenetic map of the cucumber genome.</title>
        <authorList>
            <person name="Ren Y."/>
            <person name="Zhang Z."/>
            <person name="Liu J."/>
            <person name="Staub J.E."/>
            <person name="Han Y."/>
            <person name="Cheng Z."/>
            <person name="Li X."/>
            <person name="Lu J."/>
            <person name="Miao H."/>
            <person name="Kang H."/>
            <person name="Xie B."/>
            <person name="Gu X."/>
            <person name="Wang X."/>
            <person name="Du Y."/>
            <person name="Jin W."/>
            <person name="Huang S."/>
        </authorList>
    </citation>
    <scope>NUCLEOTIDE SEQUENCE [LARGE SCALE GENOMIC DNA]</scope>
    <source>
        <strain evidence="11">cv. 9930</strain>
    </source>
</reference>
<evidence type="ECO:0000256" key="5">
    <source>
        <dbReference type="ARBA" id="ARBA00023160"/>
    </source>
</evidence>
<dbReference type="OrthoDB" id="196847at2759"/>
<dbReference type="AlphaFoldDB" id="A0A0A0KVK6"/>
<dbReference type="InterPro" id="IPR000089">
    <property type="entry name" value="Biotin_lipoyl"/>
</dbReference>
<comment type="subcellular location">
    <subcellularLocation>
        <location evidence="7">Plastid</location>
        <location evidence="7">Chloroplast</location>
    </subcellularLocation>
</comment>
<keyword evidence="11" id="KW-1185">Reference proteome</keyword>
<dbReference type="PANTHER" id="PTHR43416">
    <property type="entry name" value="DIHYDROLIPOYLLYSINE-RESIDUE SUCCINYLTRANSFERASE COMPONENT OF 2-OXOGLUTARATE DEHYDROGENASE COMPLEX, MITOCHONDRIAL-RELATED"/>
    <property type="match status" value="1"/>
</dbReference>
<dbReference type="PRINTS" id="PR01071">
    <property type="entry name" value="ACOABIOTINCC"/>
</dbReference>
<dbReference type="InterPro" id="IPR011053">
    <property type="entry name" value="Single_hybrid_motif"/>
</dbReference>
<evidence type="ECO:0000256" key="4">
    <source>
        <dbReference type="ARBA" id="ARBA00023098"/>
    </source>
</evidence>
<dbReference type="Pfam" id="PF00364">
    <property type="entry name" value="Biotin_lipoyl"/>
    <property type="match status" value="1"/>
</dbReference>
<organism evidence="10 11">
    <name type="scientific">Cucumis sativus</name>
    <name type="common">Cucumber</name>
    <dbReference type="NCBI Taxonomy" id="3659"/>
    <lineage>
        <taxon>Eukaryota</taxon>
        <taxon>Viridiplantae</taxon>
        <taxon>Streptophyta</taxon>
        <taxon>Embryophyta</taxon>
        <taxon>Tracheophyta</taxon>
        <taxon>Spermatophyta</taxon>
        <taxon>Magnoliopsida</taxon>
        <taxon>eudicotyledons</taxon>
        <taxon>Gunneridae</taxon>
        <taxon>Pentapetalae</taxon>
        <taxon>rosids</taxon>
        <taxon>fabids</taxon>
        <taxon>Cucurbitales</taxon>
        <taxon>Cucurbitaceae</taxon>
        <taxon>Benincaseae</taxon>
        <taxon>Cucumis</taxon>
    </lineage>
</organism>
<dbReference type="EMBL" id="CM002925">
    <property type="protein sequence ID" value="KGN53635.1"/>
    <property type="molecule type" value="Genomic_DNA"/>
</dbReference>
<dbReference type="UniPathway" id="UPA00094"/>
<dbReference type="InterPro" id="IPR001882">
    <property type="entry name" value="Biotin_BS"/>
</dbReference>